<proteinExistence type="predicted"/>
<dbReference type="Pfam" id="PF20107">
    <property type="entry name" value="DUF6497"/>
    <property type="match status" value="1"/>
</dbReference>
<comment type="caution">
    <text evidence="1">The sequence shown here is derived from an EMBL/GenBank/DDBJ whole genome shotgun (WGS) entry which is preliminary data.</text>
</comment>
<dbReference type="EMBL" id="QPMK01000003">
    <property type="protein sequence ID" value="RDD67084.1"/>
    <property type="molecule type" value="Genomic_DNA"/>
</dbReference>
<name>A0A369TQT0_9RHOB</name>
<protein>
    <recommendedName>
        <fullName evidence="3">Acetolactate synthase</fullName>
    </recommendedName>
</protein>
<reference evidence="1 2" key="1">
    <citation type="submission" date="2018-07" db="EMBL/GenBank/DDBJ databases">
        <title>Thalassococcus profundi sp. nov., a marine bacterium isolated from deep seawater of Okinawa Trough.</title>
        <authorList>
            <person name="Yu M."/>
        </authorList>
    </citation>
    <scope>NUCLEOTIDE SEQUENCE [LARGE SCALE GENOMIC DNA]</scope>
    <source>
        <strain evidence="1 2">WRAS1</strain>
    </source>
</reference>
<evidence type="ECO:0000313" key="2">
    <source>
        <dbReference type="Proteomes" id="UP000253977"/>
    </source>
</evidence>
<organism evidence="1 2">
    <name type="scientific">Thalassococcus profundi</name>
    <dbReference type="NCBI Taxonomy" id="2282382"/>
    <lineage>
        <taxon>Bacteria</taxon>
        <taxon>Pseudomonadati</taxon>
        <taxon>Pseudomonadota</taxon>
        <taxon>Alphaproteobacteria</taxon>
        <taxon>Rhodobacterales</taxon>
        <taxon>Roseobacteraceae</taxon>
        <taxon>Thalassococcus</taxon>
    </lineage>
</organism>
<dbReference type="AlphaFoldDB" id="A0A369TQT0"/>
<sequence>MGPLGPHRRADMIRRSCQNTAPGAPVCQTIPAGGARKRGRDCLWLGAALALWTAAAAAQDPEPIGITAPSGRALTLQEVLTDDADAGSLFRFRFVAPSIAQEMGDIEQNTADMEYLCQGFALPKLREIDANPQRIVISLASEPTEFGVPTPDVRQVFEAFSVQDDLCIWEPF</sequence>
<evidence type="ECO:0008006" key="3">
    <source>
        <dbReference type="Google" id="ProtNLM"/>
    </source>
</evidence>
<gene>
    <name evidence="1" type="ORF">DU478_04910</name>
</gene>
<evidence type="ECO:0000313" key="1">
    <source>
        <dbReference type="EMBL" id="RDD67084.1"/>
    </source>
</evidence>
<keyword evidence="2" id="KW-1185">Reference proteome</keyword>
<dbReference type="Proteomes" id="UP000253977">
    <property type="component" value="Unassembled WGS sequence"/>
</dbReference>
<dbReference type="InterPro" id="IPR045467">
    <property type="entry name" value="DUF6497"/>
</dbReference>
<accession>A0A369TQT0</accession>